<name>A0ABW2F391_9GAMM</name>
<reference evidence="3" key="1">
    <citation type="journal article" date="2019" name="Int. J. Syst. Evol. Microbiol.">
        <title>The Global Catalogue of Microorganisms (GCM) 10K type strain sequencing project: providing services to taxonomists for standard genome sequencing and annotation.</title>
        <authorList>
            <consortium name="The Broad Institute Genomics Platform"/>
            <consortium name="The Broad Institute Genome Sequencing Center for Infectious Disease"/>
            <person name="Wu L."/>
            <person name="Ma J."/>
        </authorList>
    </citation>
    <scope>NUCLEOTIDE SEQUENCE [LARGE SCALE GENOMIC DNA]</scope>
    <source>
        <strain evidence="3">CGMCC 1.13666</strain>
    </source>
</reference>
<proteinExistence type="predicted"/>
<dbReference type="Proteomes" id="UP001596411">
    <property type="component" value="Unassembled WGS sequence"/>
</dbReference>
<evidence type="ECO:0000313" key="2">
    <source>
        <dbReference type="EMBL" id="MFC7091920.1"/>
    </source>
</evidence>
<organism evidence="2 3">
    <name type="scientific">Halomonas salifodinae</name>
    <dbReference type="NCBI Taxonomy" id="438745"/>
    <lineage>
        <taxon>Bacteria</taxon>
        <taxon>Pseudomonadati</taxon>
        <taxon>Pseudomonadota</taxon>
        <taxon>Gammaproteobacteria</taxon>
        <taxon>Oceanospirillales</taxon>
        <taxon>Halomonadaceae</taxon>
        <taxon>Halomonas</taxon>
    </lineage>
</organism>
<evidence type="ECO:0000256" key="1">
    <source>
        <dbReference type="SAM" id="MobiDB-lite"/>
    </source>
</evidence>
<gene>
    <name evidence="2" type="ORF">ACFQH5_20460</name>
</gene>
<accession>A0ABW2F391</accession>
<comment type="caution">
    <text evidence="2">The sequence shown here is derived from an EMBL/GenBank/DDBJ whole genome shotgun (WGS) entry which is preliminary data.</text>
</comment>
<keyword evidence="3" id="KW-1185">Reference proteome</keyword>
<dbReference type="EMBL" id="JBHSZP010000049">
    <property type="protein sequence ID" value="MFC7091920.1"/>
    <property type="molecule type" value="Genomic_DNA"/>
</dbReference>
<sequence>MNNAAVDINSMPVVVPHRDPDAEDPAQRQDDYLDAWISKALADVDLEAPMYSMIASELEWLTWFLDARLHGDEAEKEQAASDLERAMKRYIGAQLKQLEEEV</sequence>
<feature type="region of interest" description="Disordered" evidence="1">
    <location>
        <begin position="1"/>
        <end position="27"/>
    </location>
</feature>
<feature type="compositionally biased region" description="Basic and acidic residues" evidence="1">
    <location>
        <begin position="16"/>
        <end position="27"/>
    </location>
</feature>
<protein>
    <submittedName>
        <fullName evidence="2">Uncharacterized protein</fullName>
    </submittedName>
</protein>
<dbReference type="RefSeq" id="WP_346064103.1">
    <property type="nucleotide sequence ID" value="NZ_BAAADR010000045.1"/>
</dbReference>
<evidence type="ECO:0000313" key="3">
    <source>
        <dbReference type="Proteomes" id="UP001596411"/>
    </source>
</evidence>